<evidence type="ECO:0000313" key="6">
    <source>
        <dbReference type="Proteomes" id="UP000029585"/>
    </source>
</evidence>
<dbReference type="PROSITE" id="PS51379">
    <property type="entry name" value="4FE4S_FER_2"/>
    <property type="match status" value="1"/>
</dbReference>
<evidence type="ECO:0000256" key="3">
    <source>
        <dbReference type="ARBA" id="ARBA00023014"/>
    </source>
</evidence>
<dbReference type="AlphaFoldDB" id="A0A096AY24"/>
<keyword evidence="2" id="KW-0408">Iron</keyword>
<dbReference type="SUPFAM" id="SSF54862">
    <property type="entry name" value="4Fe-4S ferredoxins"/>
    <property type="match status" value="1"/>
</dbReference>
<dbReference type="EMBL" id="ADLO01000134">
    <property type="protein sequence ID" value="KGF51993.1"/>
    <property type="molecule type" value="Genomic_DNA"/>
</dbReference>
<dbReference type="HOGENOM" id="CLU_036586_1_0_9"/>
<dbReference type="PATRIC" id="fig|742738.3.peg.4280"/>
<evidence type="ECO:0000259" key="4">
    <source>
        <dbReference type="PROSITE" id="PS51379"/>
    </source>
</evidence>
<sequence length="400" mass="45643">METLDLSRRGVLLNDEQLGPYPLEKLKRVERLTVDIVEDSPRVDEKEMAFAKCRLGGFGDVLKKRMEDFTVRVPIGASYYHFQKYLNDYPENEVAPEKAPLPEDTRIVTRHIKKMAYFTGAEMVGVCEVPRDVYYATKVDGTPVERFYRYAVVFLVRTQLPTIAASHGDEWLDDTVAYQAYQRLACMSNTLADYIRRLGWPARSDAFNNYVTIMPRLVALAGLGEFSRLGIVVNPFMGAAFKAAAVLTDLPLVPDGPIDFGLQNYCSVCKICAEQCPMHAISTGEQEEYRGYMLWRTDERRCVAHGAANPHGCTCGRCAKVCPFTRPDCGPECFQDWDGDLSVLYRSVEARRKFLASHGYVEPEEEHGKWWLPHVVRDGKIQYGGDFDYEVQRRHMERTR</sequence>
<name>A0A096AY24_FLAPL</name>
<dbReference type="PANTHER" id="PTHR42827:SF1">
    <property type="entry name" value="IRON-SULFUR CLUSTER-BINDING PROTEIN"/>
    <property type="match status" value="1"/>
</dbReference>
<protein>
    <recommendedName>
        <fullName evidence="4">4Fe-4S ferredoxin-type domain-containing protein</fullName>
    </recommendedName>
</protein>
<dbReference type="Proteomes" id="UP000029585">
    <property type="component" value="Unassembled WGS sequence"/>
</dbReference>
<keyword evidence="6" id="KW-1185">Reference proteome</keyword>
<dbReference type="PROSITE" id="PS00198">
    <property type="entry name" value="4FE4S_FER_1"/>
    <property type="match status" value="1"/>
</dbReference>
<dbReference type="GO" id="GO:0051536">
    <property type="term" value="F:iron-sulfur cluster binding"/>
    <property type="evidence" value="ECO:0007669"/>
    <property type="project" value="UniProtKB-KW"/>
</dbReference>
<evidence type="ECO:0000256" key="2">
    <source>
        <dbReference type="ARBA" id="ARBA00023004"/>
    </source>
</evidence>
<keyword evidence="1" id="KW-0479">Metal-binding</keyword>
<keyword evidence="3" id="KW-0411">Iron-sulfur</keyword>
<gene>
    <name evidence="5" type="ORF">HMPREF9460_04168</name>
</gene>
<accession>A0A096AY24</accession>
<organism evidence="5 6">
    <name type="scientific">Flavonifractor plautii 1_3_50AFAA</name>
    <dbReference type="NCBI Taxonomy" id="742738"/>
    <lineage>
        <taxon>Bacteria</taxon>
        <taxon>Bacillati</taxon>
        <taxon>Bacillota</taxon>
        <taxon>Clostridia</taxon>
        <taxon>Eubacteriales</taxon>
        <taxon>Oscillospiraceae</taxon>
        <taxon>Flavonifractor</taxon>
    </lineage>
</organism>
<evidence type="ECO:0000256" key="1">
    <source>
        <dbReference type="ARBA" id="ARBA00022723"/>
    </source>
</evidence>
<dbReference type="Pfam" id="PF12838">
    <property type="entry name" value="Fer4_7"/>
    <property type="match status" value="1"/>
</dbReference>
<proteinExistence type="predicted"/>
<dbReference type="RefSeq" id="WP_044943832.1">
    <property type="nucleotide sequence ID" value="NZ_KN174171.1"/>
</dbReference>
<feature type="domain" description="4Fe-4S ferredoxin-type" evidence="4">
    <location>
        <begin position="256"/>
        <end position="286"/>
    </location>
</feature>
<evidence type="ECO:0000313" key="5">
    <source>
        <dbReference type="EMBL" id="KGF51993.1"/>
    </source>
</evidence>
<dbReference type="InterPro" id="IPR017896">
    <property type="entry name" value="4Fe4S_Fe-S-bd"/>
</dbReference>
<dbReference type="GO" id="GO:0046872">
    <property type="term" value="F:metal ion binding"/>
    <property type="evidence" value="ECO:0007669"/>
    <property type="project" value="UniProtKB-KW"/>
</dbReference>
<comment type="caution">
    <text evidence="5">The sequence shown here is derived from an EMBL/GenBank/DDBJ whole genome shotgun (WGS) entry which is preliminary data.</text>
</comment>
<dbReference type="eggNOG" id="COG1600">
    <property type="taxonomic scope" value="Bacteria"/>
</dbReference>
<dbReference type="PANTHER" id="PTHR42827">
    <property type="entry name" value="IRON-SULFUR CLUSTER-BINDING PROTEIN-RELATED"/>
    <property type="match status" value="1"/>
</dbReference>
<dbReference type="Gene3D" id="3.30.70.20">
    <property type="match status" value="1"/>
</dbReference>
<reference evidence="5 6" key="1">
    <citation type="submission" date="2011-08" db="EMBL/GenBank/DDBJ databases">
        <title>The Genome Sequence of Clostridium orbiscindens 1_3_50AFAA.</title>
        <authorList>
            <consortium name="The Broad Institute Genome Sequencing Platform"/>
            <person name="Earl A."/>
            <person name="Ward D."/>
            <person name="Feldgarden M."/>
            <person name="Gevers D."/>
            <person name="Daigneault M."/>
            <person name="Strauss J."/>
            <person name="Allen-Vercoe E."/>
            <person name="Young S.K."/>
            <person name="Zeng Q."/>
            <person name="Gargeya S."/>
            <person name="Fitzgerald M."/>
            <person name="Haas B."/>
            <person name="Abouelleil A."/>
            <person name="Alvarado L."/>
            <person name="Arachchi H.M."/>
            <person name="Berlin A."/>
            <person name="Brown A."/>
            <person name="Chapman S.B."/>
            <person name="Chen Z."/>
            <person name="Dunbar C."/>
            <person name="Freedman E."/>
            <person name="Gearin G."/>
            <person name="Gellesch M."/>
            <person name="Goldberg J."/>
            <person name="Griggs A."/>
            <person name="Gujja S."/>
            <person name="Heiman D."/>
            <person name="Howarth C."/>
            <person name="Larson L."/>
            <person name="Lui A."/>
            <person name="MacDonald P.J.P."/>
            <person name="Montmayeur A."/>
            <person name="Murphy C."/>
            <person name="Neiman D."/>
            <person name="Pearson M."/>
            <person name="Priest M."/>
            <person name="Roberts A."/>
            <person name="Saif S."/>
            <person name="Shea T."/>
            <person name="Shenoy N."/>
            <person name="Sisk P."/>
            <person name="Stolte C."/>
            <person name="Sykes S."/>
            <person name="Wortman J."/>
            <person name="Nusbaum C."/>
            <person name="Birren B."/>
        </authorList>
    </citation>
    <scope>NUCLEOTIDE SEQUENCE [LARGE SCALE GENOMIC DNA]</scope>
    <source>
        <strain evidence="5 6">1_3_50AFAA</strain>
    </source>
</reference>
<dbReference type="InterPro" id="IPR017900">
    <property type="entry name" value="4Fe4S_Fe_S_CS"/>
</dbReference>